<dbReference type="SUPFAM" id="SSF47413">
    <property type="entry name" value="lambda repressor-like DNA-binding domains"/>
    <property type="match status" value="1"/>
</dbReference>
<proteinExistence type="predicted"/>
<protein>
    <submittedName>
        <fullName evidence="2">Helix-turn-helix transcriptional regulator</fullName>
    </submittedName>
</protein>
<accession>A0ABT5T087</accession>
<evidence type="ECO:0000313" key="3">
    <source>
        <dbReference type="Proteomes" id="UP001300763"/>
    </source>
</evidence>
<evidence type="ECO:0000259" key="1">
    <source>
        <dbReference type="PROSITE" id="PS50943"/>
    </source>
</evidence>
<dbReference type="SMART" id="SM00530">
    <property type="entry name" value="HTH_XRE"/>
    <property type="match status" value="1"/>
</dbReference>
<gene>
    <name evidence="2" type="ORF">PGB27_20875</name>
</gene>
<dbReference type="CDD" id="cd00093">
    <property type="entry name" value="HTH_XRE"/>
    <property type="match status" value="1"/>
</dbReference>
<keyword evidence="3" id="KW-1185">Reference proteome</keyword>
<reference evidence="2 3" key="1">
    <citation type="submission" date="2023-02" db="EMBL/GenBank/DDBJ databases">
        <title>Genome sequencing required for Actinomycetospora new species description.</title>
        <authorList>
            <person name="Saimee Y."/>
            <person name="Duangmal K."/>
        </authorList>
    </citation>
    <scope>NUCLEOTIDE SEQUENCE [LARGE SCALE GENOMIC DNA]</scope>
    <source>
        <strain evidence="2 3">DW7H6</strain>
    </source>
</reference>
<comment type="caution">
    <text evidence="2">The sequence shown here is derived from an EMBL/GenBank/DDBJ whole genome shotgun (WGS) entry which is preliminary data.</text>
</comment>
<name>A0ABT5T087_9PSEU</name>
<evidence type="ECO:0000313" key="2">
    <source>
        <dbReference type="EMBL" id="MDD7967801.1"/>
    </source>
</evidence>
<dbReference type="EMBL" id="JAQZAO010000009">
    <property type="protein sequence ID" value="MDD7967801.1"/>
    <property type="molecule type" value="Genomic_DNA"/>
</dbReference>
<dbReference type="Proteomes" id="UP001300763">
    <property type="component" value="Unassembled WGS sequence"/>
</dbReference>
<dbReference type="Gene3D" id="1.10.260.40">
    <property type="entry name" value="lambda repressor-like DNA-binding domains"/>
    <property type="match status" value="1"/>
</dbReference>
<dbReference type="RefSeq" id="WP_274202321.1">
    <property type="nucleotide sequence ID" value="NZ_JAQZAO010000009.1"/>
</dbReference>
<sequence length="435" mass="45607">MGDEKVVVAQALLDQTNRAATAAGNVGAIIRAARLALGLSQAGLAARVGYVSQATVSRIERASTRAAKDAAVLADLARVLHVPPGTLGIAPPRSSTVSSTLDDVRRRDFLGGAAALTAAALLPGSIASPSAVGQPDVDQAWRALERLFELDDLQGGVQLYEVADAMARRLGDALRAGRYSEDVGVALRAVTATTMEHAGWLAFDAGQGAVARSWWLETIHLARDVGSVPTAHVAALASMSLHASGSPGHVREAAPLAEAARRAARESASSPTLQSVLAAREAVGHAQTGDRTAARTALIESRKQLELGPREDDPLWLQFWSPADFACHETRVALAFGDGKLAERSARVALASADEVRFPRNHAIYSARLGAVLTRTRQLDEAISVTSGAVKRINDLSGSKRILVDLATTVDQLAAQSYPPARQFASAAQRLISAA</sequence>
<dbReference type="InterPro" id="IPR010982">
    <property type="entry name" value="Lambda_DNA-bd_dom_sf"/>
</dbReference>
<dbReference type="Pfam" id="PF01381">
    <property type="entry name" value="HTH_3"/>
    <property type="match status" value="1"/>
</dbReference>
<feature type="domain" description="HTH cro/C1-type" evidence="1">
    <location>
        <begin position="30"/>
        <end position="87"/>
    </location>
</feature>
<dbReference type="PROSITE" id="PS50943">
    <property type="entry name" value="HTH_CROC1"/>
    <property type="match status" value="1"/>
</dbReference>
<organism evidence="2 3">
    <name type="scientific">Actinomycetospora lemnae</name>
    <dbReference type="NCBI Taxonomy" id="3019891"/>
    <lineage>
        <taxon>Bacteria</taxon>
        <taxon>Bacillati</taxon>
        <taxon>Actinomycetota</taxon>
        <taxon>Actinomycetes</taxon>
        <taxon>Pseudonocardiales</taxon>
        <taxon>Pseudonocardiaceae</taxon>
        <taxon>Actinomycetospora</taxon>
    </lineage>
</organism>
<dbReference type="InterPro" id="IPR001387">
    <property type="entry name" value="Cro/C1-type_HTH"/>
</dbReference>